<dbReference type="GeneID" id="20827351"/>
<feature type="compositionally biased region" description="Polar residues" evidence="1">
    <location>
        <begin position="1"/>
        <end position="10"/>
    </location>
</feature>
<evidence type="ECO:0000313" key="2">
    <source>
        <dbReference type="EMBL" id="EGO61519.1"/>
    </source>
</evidence>
<dbReference type="RefSeq" id="XP_009847030.1">
    <property type="nucleotide sequence ID" value="XM_009848728.1"/>
</dbReference>
<feature type="region of interest" description="Disordered" evidence="1">
    <location>
        <begin position="1"/>
        <end position="29"/>
    </location>
</feature>
<feature type="non-terminal residue" evidence="2">
    <location>
        <position position="88"/>
    </location>
</feature>
<proteinExistence type="predicted"/>
<dbReference type="Proteomes" id="UP000008065">
    <property type="component" value="Unassembled WGS sequence"/>
</dbReference>
<dbReference type="VEuPathDB" id="FungiDB:NEUTE1DRAFT_18673"/>
<protein>
    <submittedName>
        <fullName evidence="2">Uncharacterized protein</fullName>
    </submittedName>
</protein>
<gene>
    <name evidence="2" type="ORF">NEUTE1DRAFT_18673</name>
</gene>
<name>F8MDT1_NEUT8</name>
<accession>F8MDT1</accession>
<dbReference type="KEGG" id="nte:NEUTE1DRAFT18673"/>
<evidence type="ECO:0000313" key="3">
    <source>
        <dbReference type="Proteomes" id="UP000008065"/>
    </source>
</evidence>
<dbReference type="HOGENOM" id="CLU_2622601_0_0_1"/>
<dbReference type="AlphaFoldDB" id="F8MDT1"/>
<dbReference type="EMBL" id="GL891302">
    <property type="protein sequence ID" value="EGO61519.1"/>
    <property type="molecule type" value="Genomic_DNA"/>
</dbReference>
<keyword evidence="3" id="KW-1185">Reference proteome</keyword>
<sequence>MPRDAQNAQDAQILRNLPPHVAMTTNGLPDEGFGRKDKWEVYGNASCNGLNLSADDGAWGYKGRRRCREWVVNAWPFLRNRKRQLIAL</sequence>
<evidence type="ECO:0000256" key="1">
    <source>
        <dbReference type="SAM" id="MobiDB-lite"/>
    </source>
</evidence>
<organism evidence="2 3">
    <name type="scientific">Neurospora tetrasperma (strain FGSC 2508 / ATCC MYA-4615 / P0657)</name>
    <dbReference type="NCBI Taxonomy" id="510951"/>
    <lineage>
        <taxon>Eukaryota</taxon>
        <taxon>Fungi</taxon>
        <taxon>Dikarya</taxon>
        <taxon>Ascomycota</taxon>
        <taxon>Pezizomycotina</taxon>
        <taxon>Sordariomycetes</taxon>
        <taxon>Sordariomycetidae</taxon>
        <taxon>Sordariales</taxon>
        <taxon>Sordariaceae</taxon>
        <taxon>Neurospora</taxon>
    </lineage>
</organism>
<reference evidence="3" key="1">
    <citation type="journal article" date="2011" name="Genetics">
        <title>Massive changes in genome architecture accompany the transition to self-fertility in the filamentous fungus Neurospora tetrasperma.</title>
        <authorList>
            <person name="Ellison C.E."/>
            <person name="Stajich J.E."/>
            <person name="Jacobson D.J."/>
            <person name="Natvig D.O."/>
            <person name="Lapidus A."/>
            <person name="Foster B."/>
            <person name="Aerts A."/>
            <person name="Riley R."/>
            <person name="Lindquist E.A."/>
            <person name="Grigoriev I.V."/>
            <person name="Taylor J.W."/>
        </authorList>
    </citation>
    <scope>NUCLEOTIDE SEQUENCE [LARGE SCALE GENOMIC DNA]</scope>
    <source>
        <strain evidence="3">FGSC 2508 / P0657</strain>
    </source>
</reference>